<dbReference type="CDD" id="cd01837">
    <property type="entry name" value="SGNH_plant_lipase_like"/>
    <property type="match status" value="1"/>
</dbReference>
<dbReference type="Gene3D" id="3.40.50.1110">
    <property type="entry name" value="SGNH hydrolase"/>
    <property type="match status" value="1"/>
</dbReference>
<keyword evidence="2" id="KW-0732">Signal</keyword>
<dbReference type="GO" id="GO:0016788">
    <property type="term" value="F:hydrolase activity, acting on ester bonds"/>
    <property type="evidence" value="ECO:0007669"/>
    <property type="project" value="InterPro"/>
</dbReference>
<dbReference type="PANTHER" id="PTHR22835">
    <property type="entry name" value="ZINC FINGER FYVE DOMAIN CONTAINING PROTEIN"/>
    <property type="match status" value="1"/>
</dbReference>
<evidence type="ECO:0000313" key="6">
    <source>
        <dbReference type="EMBL" id="PWA98089.1"/>
    </source>
</evidence>
<dbReference type="SUPFAM" id="SSF52266">
    <property type="entry name" value="SGNH hydrolase"/>
    <property type="match status" value="1"/>
</dbReference>
<organism evidence="6 7">
    <name type="scientific">Artemisia annua</name>
    <name type="common">Sweet wormwood</name>
    <dbReference type="NCBI Taxonomy" id="35608"/>
    <lineage>
        <taxon>Eukaryota</taxon>
        <taxon>Viridiplantae</taxon>
        <taxon>Streptophyta</taxon>
        <taxon>Embryophyta</taxon>
        <taxon>Tracheophyta</taxon>
        <taxon>Spermatophyta</taxon>
        <taxon>Magnoliopsida</taxon>
        <taxon>eudicotyledons</taxon>
        <taxon>Gunneridae</taxon>
        <taxon>Pentapetalae</taxon>
        <taxon>asterids</taxon>
        <taxon>campanulids</taxon>
        <taxon>Asterales</taxon>
        <taxon>Asteraceae</taxon>
        <taxon>Asteroideae</taxon>
        <taxon>Anthemideae</taxon>
        <taxon>Artemisiinae</taxon>
        <taxon>Artemisia</taxon>
    </lineage>
</organism>
<evidence type="ECO:0000313" key="7">
    <source>
        <dbReference type="Proteomes" id="UP000245207"/>
    </source>
</evidence>
<keyword evidence="4" id="KW-0325">Glycoprotein</keyword>
<dbReference type="InterPro" id="IPR035669">
    <property type="entry name" value="SGNH_plant_lipase-like"/>
</dbReference>
<name>A0A2U1QJ97_ARTAN</name>
<keyword evidence="3 6" id="KW-0378">Hydrolase</keyword>
<reference evidence="6 7" key="1">
    <citation type="journal article" date="2018" name="Mol. Plant">
        <title>The genome of Artemisia annua provides insight into the evolution of Asteraceae family and artemisinin biosynthesis.</title>
        <authorList>
            <person name="Shen Q."/>
            <person name="Zhang L."/>
            <person name="Liao Z."/>
            <person name="Wang S."/>
            <person name="Yan T."/>
            <person name="Shi P."/>
            <person name="Liu M."/>
            <person name="Fu X."/>
            <person name="Pan Q."/>
            <person name="Wang Y."/>
            <person name="Lv Z."/>
            <person name="Lu X."/>
            <person name="Zhang F."/>
            <person name="Jiang W."/>
            <person name="Ma Y."/>
            <person name="Chen M."/>
            <person name="Hao X."/>
            <person name="Li L."/>
            <person name="Tang Y."/>
            <person name="Lv G."/>
            <person name="Zhou Y."/>
            <person name="Sun X."/>
            <person name="Brodelius P.E."/>
            <person name="Rose J.K.C."/>
            <person name="Tang K."/>
        </authorList>
    </citation>
    <scope>NUCLEOTIDE SEQUENCE [LARGE SCALE GENOMIC DNA]</scope>
    <source>
        <strain evidence="7">cv. Huhao1</strain>
        <tissue evidence="6">Leaf</tissue>
    </source>
</reference>
<dbReference type="AlphaFoldDB" id="A0A2U1QJ97"/>
<comment type="caution">
    <text evidence="6">The sequence shown here is derived from an EMBL/GenBank/DDBJ whole genome shotgun (WGS) entry which is preliminary data.</text>
</comment>
<evidence type="ECO:0000256" key="1">
    <source>
        <dbReference type="ARBA" id="ARBA00008668"/>
    </source>
</evidence>
<proteinExistence type="inferred from homology"/>
<keyword evidence="7" id="KW-1185">Reference proteome</keyword>
<evidence type="ECO:0000256" key="4">
    <source>
        <dbReference type="ARBA" id="ARBA00023180"/>
    </source>
</evidence>
<sequence length="389" mass="43254">MIWKERFTNLSTKMTLTLSIGSLLVATFSIYMVVKGARISNIYDHQSSSCQFPAIYNFGDSNSDTGAVSAAFGPLVAPHGMTYFHKPSGRYSDGRLIIDFFAEKLGFPYLSAYLDSIGTNFRHGANFAASGCTIQPADALTLNNTFDPLTLDVQLSQFEQFKQRSLDVYNEVTSSEIKDRLPRYEDYSRALYTFDIGQNDLHAGIIYMKEDQAKTYIPTMISEFASVVEKLYQGGARTFWIHNTGPIGCIPFFVKNYPPSPDNKDQIGCVKSYNGLAQEFNKQLKDKVSQLGTQLQEASFVYVDIYSVKYSLISEANKHGFTDPLGQCLGQDGDDNKPCANPSEYISWDGIHYTEAANKWIANNLQNGYASSPKVPLTEACQATSSSLQ</sequence>
<dbReference type="EMBL" id="PKPP01000084">
    <property type="protein sequence ID" value="PWA98089.1"/>
    <property type="molecule type" value="Genomic_DNA"/>
</dbReference>
<evidence type="ECO:0000256" key="3">
    <source>
        <dbReference type="ARBA" id="ARBA00022801"/>
    </source>
</evidence>
<dbReference type="OrthoDB" id="1600564at2759"/>
<gene>
    <name evidence="6" type="ORF">CTI12_AA022940</name>
</gene>
<accession>A0A2U1QJ97</accession>
<dbReference type="Pfam" id="PF00657">
    <property type="entry name" value="Lipase_GDSL"/>
    <property type="match status" value="1"/>
</dbReference>
<dbReference type="InterPro" id="IPR001087">
    <property type="entry name" value="GDSL"/>
</dbReference>
<keyword evidence="5" id="KW-0812">Transmembrane</keyword>
<dbReference type="InterPro" id="IPR036514">
    <property type="entry name" value="SGNH_hydro_sf"/>
</dbReference>
<dbReference type="Proteomes" id="UP000245207">
    <property type="component" value="Unassembled WGS sequence"/>
</dbReference>
<evidence type="ECO:0000256" key="5">
    <source>
        <dbReference type="SAM" id="Phobius"/>
    </source>
</evidence>
<comment type="similarity">
    <text evidence="1">Belongs to the 'GDSL' lipolytic enzyme family.</text>
</comment>
<feature type="transmembrane region" description="Helical" evidence="5">
    <location>
        <begin position="12"/>
        <end position="34"/>
    </location>
</feature>
<keyword evidence="5" id="KW-0472">Membrane</keyword>
<dbReference type="PANTHER" id="PTHR22835:SF514">
    <property type="entry name" value="GDSL-LIKE LIPASE_ACYLHYDROLASE SUPERFAMILY PROTEIN ISOFORM 1"/>
    <property type="match status" value="1"/>
</dbReference>
<keyword evidence="5" id="KW-1133">Transmembrane helix</keyword>
<protein>
    <submittedName>
        <fullName evidence="6">SGNH hydrolase-type esterase domain-containing protein</fullName>
    </submittedName>
</protein>
<dbReference type="STRING" id="35608.A0A2U1QJ97"/>
<evidence type="ECO:0000256" key="2">
    <source>
        <dbReference type="ARBA" id="ARBA00022729"/>
    </source>
</evidence>